<keyword evidence="8" id="KW-0175">Coiled coil</keyword>
<name>A0A927HB76_9BACI</name>
<evidence type="ECO:0000313" key="11">
    <source>
        <dbReference type="Proteomes" id="UP000602076"/>
    </source>
</evidence>
<evidence type="ECO:0000256" key="7">
    <source>
        <dbReference type="NCBIfam" id="TIGR03825"/>
    </source>
</evidence>
<evidence type="ECO:0000256" key="1">
    <source>
        <dbReference type="ARBA" id="ARBA00003041"/>
    </source>
</evidence>
<dbReference type="GO" id="GO:0005829">
    <property type="term" value="C:cytosol"/>
    <property type="evidence" value="ECO:0007669"/>
    <property type="project" value="TreeGrafter"/>
</dbReference>
<evidence type="ECO:0000256" key="2">
    <source>
        <dbReference type="ARBA" id="ARBA00006602"/>
    </source>
</evidence>
<dbReference type="Proteomes" id="UP000602076">
    <property type="component" value="Unassembled WGS sequence"/>
</dbReference>
<keyword evidence="11" id="KW-1185">Reference proteome</keyword>
<keyword evidence="4" id="KW-1005">Bacterial flagellum biogenesis</keyword>
<dbReference type="GO" id="GO:0015031">
    <property type="term" value="P:protein transport"/>
    <property type="evidence" value="ECO:0007669"/>
    <property type="project" value="UniProtKB-KW"/>
</dbReference>
<evidence type="ECO:0000259" key="9">
    <source>
        <dbReference type="Pfam" id="PF02108"/>
    </source>
</evidence>
<protein>
    <recommendedName>
        <fullName evidence="7">Flagellar assembly protein FliH</fullName>
    </recommendedName>
</protein>
<evidence type="ECO:0000256" key="6">
    <source>
        <dbReference type="ARBA" id="ARBA00023225"/>
    </source>
</evidence>
<dbReference type="InterPro" id="IPR051472">
    <property type="entry name" value="T3SS_Stator/FliH"/>
</dbReference>
<evidence type="ECO:0000313" key="10">
    <source>
        <dbReference type="EMBL" id="MBD3109445.1"/>
    </source>
</evidence>
<comment type="similarity">
    <text evidence="2">Belongs to the FliH family.</text>
</comment>
<dbReference type="EMBL" id="JACXSI010000034">
    <property type="protein sequence ID" value="MBD3109445.1"/>
    <property type="molecule type" value="Genomic_DNA"/>
</dbReference>
<dbReference type="Pfam" id="PF02108">
    <property type="entry name" value="FliH"/>
    <property type="match status" value="1"/>
</dbReference>
<evidence type="ECO:0000256" key="8">
    <source>
        <dbReference type="SAM" id="Coils"/>
    </source>
</evidence>
<evidence type="ECO:0000256" key="5">
    <source>
        <dbReference type="ARBA" id="ARBA00022927"/>
    </source>
</evidence>
<keyword evidence="3" id="KW-0813">Transport</keyword>
<dbReference type="AlphaFoldDB" id="A0A927HB76"/>
<dbReference type="PANTHER" id="PTHR34982">
    <property type="entry name" value="YOP PROTEINS TRANSLOCATION PROTEIN L"/>
    <property type="match status" value="1"/>
</dbReference>
<dbReference type="PANTHER" id="PTHR34982:SF1">
    <property type="entry name" value="FLAGELLAR ASSEMBLY PROTEIN FLIH"/>
    <property type="match status" value="1"/>
</dbReference>
<feature type="domain" description="Flagellar assembly protein FliH/Type III secretion system HrpE" evidence="9">
    <location>
        <begin position="117"/>
        <end position="246"/>
    </location>
</feature>
<evidence type="ECO:0000256" key="4">
    <source>
        <dbReference type="ARBA" id="ARBA00022795"/>
    </source>
</evidence>
<proteinExistence type="inferred from homology"/>
<keyword evidence="5" id="KW-0653">Protein transport</keyword>
<dbReference type="NCBIfam" id="TIGR03825">
    <property type="entry name" value="FliH_bacil"/>
    <property type="match status" value="1"/>
</dbReference>
<accession>A0A927HB76</accession>
<dbReference type="InterPro" id="IPR022524">
    <property type="entry name" value="FliH_Bacilli"/>
</dbReference>
<keyword evidence="6" id="KW-1006">Bacterial flagellum protein export</keyword>
<dbReference type="GO" id="GO:0044781">
    <property type="term" value="P:bacterial-type flagellum organization"/>
    <property type="evidence" value="ECO:0007669"/>
    <property type="project" value="UniProtKB-KW"/>
</dbReference>
<sequence>MSRIIKSAWAKSDLVEQKKIKIKTVKMNTDFEITEEIVQPSFDQEEIDLIYKNAQEEAQAIIQKAIREAEAIRKQAEAEKENWFQIERVSLEEDARQIGYSEGHDMGMQQGYAEMHEQILQAQKVIELAKDDYHRYLDASEKTILELSVEIANKILNAEVEEKQELYINLVRKAIKEVKEHNNIRLRIHYSKYELILSQKEELMSIMPKETDFHIYPDEELDETSCVIESSNGRIDASIDSQIQEIKRKLLELLEGE</sequence>
<keyword evidence="10" id="KW-0282">Flagellum</keyword>
<evidence type="ECO:0000256" key="3">
    <source>
        <dbReference type="ARBA" id="ARBA00022448"/>
    </source>
</evidence>
<gene>
    <name evidence="10" type="primary">fliH</name>
    <name evidence="10" type="ORF">IEO70_13940</name>
</gene>
<comment type="function">
    <text evidence="1">Needed for flagellar regrowth and assembly.</text>
</comment>
<keyword evidence="10" id="KW-0966">Cell projection</keyword>
<organism evidence="10 11">
    <name type="scientific">Peribacillus faecalis</name>
    <dbReference type="NCBI Taxonomy" id="2772559"/>
    <lineage>
        <taxon>Bacteria</taxon>
        <taxon>Bacillati</taxon>
        <taxon>Bacillota</taxon>
        <taxon>Bacilli</taxon>
        <taxon>Bacillales</taxon>
        <taxon>Bacillaceae</taxon>
        <taxon>Peribacillus</taxon>
    </lineage>
</organism>
<comment type="caution">
    <text evidence="10">The sequence shown here is derived from an EMBL/GenBank/DDBJ whole genome shotgun (WGS) entry which is preliminary data.</text>
</comment>
<keyword evidence="10" id="KW-0969">Cilium</keyword>
<feature type="coiled-coil region" evidence="8">
    <location>
        <begin position="55"/>
        <end position="86"/>
    </location>
</feature>
<dbReference type="RefSeq" id="WP_190998977.1">
    <property type="nucleotide sequence ID" value="NZ_JACXSI010000034.1"/>
</dbReference>
<reference evidence="10" key="1">
    <citation type="submission" date="2020-09" db="EMBL/GenBank/DDBJ databases">
        <title>Bacillus faecalis sp. nov., a moderately halophilic bacterium isolated from cow faeces.</title>
        <authorList>
            <person name="Jiang L."/>
            <person name="Lee J."/>
        </authorList>
    </citation>
    <scope>NUCLEOTIDE SEQUENCE</scope>
    <source>
        <strain evidence="10">AGMB 02131</strain>
    </source>
</reference>
<dbReference type="InterPro" id="IPR018035">
    <property type="entry name" value="Flagellar_FliH/T3SS_HrpE"/>
</dbReference>